<proteinExistence type="predicted"/>
<reference evidence="1 2" key="1">
    <citation type="journal article" date="2022" name="DNA Res.">
        <title>Chromosomal-level genome assembly of the orchid tree Bauhinia variegata (Leguminosae; Cercidoideae) supports the allotetraploid origin hypothesis of Bauhinia.</title>
        <authorList>
            <person name="Zhong Y."/>
            <person name="Chen Y."/>
            <person name="Zheng D."/>
            <person name="Pang J."/>
            <person name="Liu Y."/>
            <person name="Luo S."/>
            <person name="Meng S."/>
            <person name="Qian L."/>
            <person name="Wei D."/>
            <person name="Dai S."/>
            <person name="Zhou R."/>
        </authorList>
    </citation>
    <scope>NUCLEOTIDE SEQUENCE [LARGE SCALE GENOMIC DNA]</scope>
    <source>
        <strain evidence="1">BV-YZ2020</strain>
    </source>
</reference>
<protein>
    <submittedName>
        <fullName evidence="1">Uncharacterized protein</fullName>
    </submittedName>
</protein>
<sequence>MAECLEQGKCGCVNRNLGCAKGKSRKLKRRGRDVLHWARAKRRRVIIDCRYEALTTDKTTRFCFHGFFLLLIIGICICCRNSPLVTIAPEFFAVTRLLVNSSSILLHLVL</sequence>
<organism evidence="1 2">
    <name type="scientific">Bauhinia variegata</name>
    <name type="common">Purple orchid tree</name>
    <name type="synonym">Phanera variegata</name>
    <dbReference type="NCBI Taxonomy" id="167791"/>
    <lineage>
        <taxon>Eukaryota</taxon>
        <taxon>Viridiplantae</taxon>
        <taxon>Streptophyta</taxon>
        <taxon>Embryophyta</taxon>
        <taxon>Tracheophyta</taxon>
        <taxon>Spermatophyta</taxon>
        <taxon>Magnoliopsida</taxon>
        <taxon>eudicotyledons</taxon>
        <taxon>Gunneridae</taxon>
        <taxon>Pentapetalae</taxon>
        <taxon>rosids</taxon>
        <taxon>fabids</taxon>
        <taxon>Fabales</taxon>
        <taxon>Fabaceae</taxon>
        <taxon>Cercidoideae</taxon>
        <taxon>Cercideae</taxon>
        <taxon>Bauhiniinae</taxon>
        <taxon>Bauhinia</taxon>
    </lineage>
</organism>
<dbReference type="EMBL" id="CM039438">
    <property type="protein sequence ID" value="KAI4298686.1"/>
    <property type="molecule type" value="Genomic_DNA"/>
</dbReference>
<comment type="caution">
    <text evidence="1">The sequence shown here is derived from an EMBL/GenBank/DDBJ whole genome shotgun (WGS) entry which is preliminary data.</text>
</comment>
<evidence type="ECO:0000313" key="1">
    <source>
        <dbReference type="EMBL" id="KAI4298686.1"/>
    </source>
</evidence>
<gene>
    <name evidence="1" type="ORF">L6164_032217</name>
</gene>
<accession>A0ACB9KN72</accession>
<evidence type="ECO:0000313" key="2">
    <source>
        <dbReference type="Proteomes" id="UP000828941"/>
    </source>
</evidence>
<name>A0ACB9KN72_BAUVA</name>
<dbReference type="Proteomes" id="UP000828941">
    <property type="component" value="Chromosome 13"/>
</dbReference>
<keyword evidence="2" id="KW-1185">Reference proteome</keyword>